<evidence type="ECO:0000313" key="7">
    <source>
        <dbReference type="EMBL" id="JAQ09342.1"/>
    </source>
</evidence>
<keyword evidence="3" id="KW-0862">Zinc</keyword>
<dbReference type="EMBL" id="GDHC01009287">
    <property type="protein sequence ID" value="JAQ09342.1"/>
    <property type="molecule type" value="Transcribed_RNA"/>
</dbReference>
<dbReference type="SMART" id="SM00249">
    <property type="entry name" value="PHD"/>
    <property type="match status" value="1"/>
</dbReference>
<dbReference type="InterPro" id="IPR038718">
    <property type="entry name" value="SNF2-like_sf"/>
</dbReference>
<evidence type="ECO:0000256" key="3">
    <source>
        <dbReference type="ARBA" id="ARBA00022833"/>
    </source>
</evidence>
<dbReference type="SUPFAM" id="SSF52540">
    <property type="entry name" value="P-loop containing nucleoside triphosphate hydrolases"/>
    <property type="match status" value="1"/>
</dbReference>
<dbReference type="InterPro" id="IPR011011">
    <property type="entry name" value="Znf_FYVE_PHD"/>
</dbReference>
<dbReference type="Pfam" id="PF21324">
    <property type="entry name" value="SHPRH_helical-2nd"/>
    <property type="match status" value="1"/>
</dbReference>
<evidence type="ECO:0000256" key="4">
    <source>
        <dbReference type="SAM" id="MobiDB-lite"/>
    </source>
</evidence>
<evidence type="ECO:0000256" key="1">
    <source>
        <dbReference type="ARBA" id="ARBA00022723"/>
    </source>
</evidence>
<feature type="domain" description="Helicase ATP-binding" evidence="6">
    <location>
        <begin position="45"/>
        <end position="425"/>
    </location>
</feature>
<reference evidence="7" key="1">
    <citation type="journal article" date="2016" name="Gigascience">
        <title>De novo construction of an expanded transcriptome assembly for the western tarnished plant bug, Lygus hesperus.</title>
        <authorList>
            <person name="Tassone E.E."/>
            <person name="Geib S.M."/>
            <person name="Hall B."/>
            <person name="Fabrick J.A."/>
            <person name="Brent C.S."/>
            <person name="Hull J.J."/>
        </authorList>
    </citation>
    <scope>NUCLEOTIDE SEQUENCE</scope>
</reference>
<dbReference type="InterPro" id="IPR019786">
    <property type="entry name" value="Zinc_finger_PHD-type_CS"/>
</dbReference>
<dbReference type="SUPFAM" id="SSF57903">
    <property type="entry name" value="FYVE/PHD zinc finger"/>
    <property type="match status" value="1"/>
</dbReference>
<feature type="domain" description="Zinc finger PHD-type" evidence="5">
    <location>
        <begin position="217"/>
        <end position="259"/>
    </location>
</feature>
<dbReference type="Gene3D" id="3.30.40.10">
    <property type="entry name" value="Zinc/RING finger domain, C3HC4 (zinc finger)"/>
    <property type="match status" value="1"/>
</dbReference>
<feature type="non-terminal residue" evidence="7">
    <location>
        <position position="1002"/>
    </location>
</feature>
<dbReference type="GO" id="GO:0061630">
    <property type="term" value="F:ubiquitin protein ligase activity"/>
    <property type="evidence" value="ECO:0007669"/>
    <property type="project" value="TreeGrafter"/>
</dbReference>
<sequence length="1002" mass="115046">MSGNSRLDDLYNYVKKIHEARKTSDESHKDEEKLDSMLERLDTSLLVKLRAYQKDAVKWMLRRELATPARQSEFESFVFEGFNVIYPKGGILADEMGLGKTIEVLACILSHPYSDDTEAAPVEDASQLIETSDNVELQRKTDTLAKRMAEKMKGRSKKRKSSEIEEESKEQDATKKRKTKPCGINSEKYASLRALYEQHTSSITSVINTGCDNSSLRCFCDRNPDIDDVITCETCYSTQHVICVGSPSKEEEYMCPWCWTKKTPVRSGCTLIVSPNTISSQWIDEINRHVKSSSLRVLFYEGVKGRKYIQPKDLAEYDIVITTFQVLSVELSYVSVEEESTRKLRHAKKYHTPVSPLTCVEWWRLCLDEAQMVEGSTSKTASMACELRSVHKWAVTGTPIQKTISDLYGLIKFLGIEPFTNQAQWFRLLDDEEECYRFLAPILWRSIKNDVFDQIGVPPQTVLSHWLRFSPVEGYFYQRIHTECADLFKQRITTLINPELVKIKDIDRSRLNKFLMPLLKLRQACIHPQVIRGKYVKFKHTMTMEELMMDMVAKAKVDLTNALRAVVSSLNGLAGINWINFEYSATIECYRSILQIAKDYEHVVKIDTLQMIHTLHNLAEALENHGAGVPHTLRDASLREEANALEDYYLKKTEEQVTLAKAHTIKLTDVVDEIAEGRPLGYSTWWEDLLGGLREDGRELLCRITTYLDDNKIPGQTSLSQRMRNLPATLRILAVWLADTDLAREEAMKSLAKLHNTPKEDLSYAAINCHLTKKRKQKNKKLCQLCMSGNDLKKYEALIFAIIEQNEEDEELYESDVEGDVNNRNKKLLSDLKDVEFYTIKKEGNWKPSPQEGVIRVLASYVKVKRLREDWIQDSTKHLLLLESVRKEFKSLRAEWQKISNLVAAKDEISMAKLRLRLPTEYELGEGSSSTAPKKQLEIVNVLQIHELPFHMTLLESELKSGQLDLKRTAGILLYLKNLQENGNTENEPCPVCQDKLDEKWS</sequence>
<dbReference type="InterPro" id="IPR048695">
    <property type="entry name" value="SHPRH_helical_2nd"/>
</dbReference>
<dbReference type="PANTHER" id="PTHR45865">
    <property type="entry name" value="E3 UBIQUITIN-PROTEIN LIGASE SHPRH FAMILY MEMBER"/>
    <property type="match status" value="1"/>
</dbReference>
<dbReference type="InterPro" id="IPR052583">
    <property type="entry name" value="ATP-helicase/E3_Ub-Ligase"/>
</dbReference>
<dbReference type="Pfam" id="PF00176">
    <property type="entry name" value="SNF2-rel_dom"/>
    <property type="match status" value="1"/>
</dbReference>
<dbReference type="InterPro" id="IPR013083">
    <property type="entry name" value="Znf_RING/FYVE/PHD"/>
</dbReference>
<evidence type="ECO:0000259" key="5">
    <source>
        <dbReference type="SMART" id="SM00249"/>
    </source>
</evidence>
<proteinExistence type="predicted"/>
<dbReference type="GO" id="GO:0000209">
    <property type="term" value="P:protein polyubiquitination"/>
    <property type="evidence" value="ECO:0007669"/>
    <property type="project" value="TreeGrafter"/>
</dbReference>
<dbReference type="CDD" id="cd18070">
    <property type="entry name" value="DEXQc_SHPRH"/>
    <property type="match status" value="1"/>
</dbReference>
<dbReference type="InterPro" id="IPR048686">
    <property type="entry name" value="SHPRH_helical_1st"/>
</dbReference>
<name>A0A146LRE1_LYGHE</name>
<dbReference type="SMART" id="SM00487">
    <property type="entry name" value="DEXDc"/>
    <property type="match status" value="1"/>
</dbReference>
<dbReference type="Pfam" id="PF21325">
    <property type="entry name" value="SHPRH_helical-1st"/>
    <property type="match status" value="1"/>
</dbReference>
<dbReference type="AlphaFoldDB" id="A0A146LRE1"/>
<accession>A0A146LRE1</accession>
<organism evidence="7">
    <name type="scientific">Lygus hesperus</name>
    <name type="common">Western plant bug</name>
    <dbReference type="NCBI Taxonomy" id="30085"/>
    <lineage>
        <taxon>Eukaryota</taxon>
        <taxon>Metazoa</taxon>
        <taxon>Ecdysozoa</taxon>
        <taxon>Arthropoda</taxon>
        <taxon>Hexapoda</taxon>
        <taxon>Insecta</taxon>
        <taxon>Pterygota</taxon>
        <taxon>Neoptera</taxon>
        <taxon>Paraneoptera</taxon>
        <taxon>Hemiptera</taxon>
        <taxon>Heteroptera</taxon>
        <taxon>Panheteroptera</taxon>
        <taxon>Cimicomorpha</taxon>
        <taxon>Miridae</taxon>
        <taxon>Mirini</taxon>
        <taxon>Lygus</taxon>
    </lineage>
</organism>
<dbReference type="GO" id="GO:0006974">
    <property type="term" value="P:DNA damage response"/>
    <property type="evidence" value="ECO:0007669"/>
    <property type="project" value="TreeGrafter"/>
</dbReference>
<dbReference type="GO" id="GO:0005524">
    <property type="term" value="F:ATP binding"/>
    <property type="evidence" value="ECO:0007669"/>
    <property type="project" value="InterPro"/>
</dbReference>
<evidence type="ECO:0000259" key="6">
    <source>
        <dbReference type="SMART" id="SM00487"/>
    </source>
</evidence>
<dbReference type="GO" id="GO:0005634">
    <property type="term" value="C:nucleus"/>
    <property type="evidence" value="ECO:0007669"/>
    <property type="project" value="TreeGrafter"/>
</dbReference>
<keyword evidence="2" id="KW-0863">Zinc-finger</keyword>
<dbReference type="Gene3D" id="3.40.50.10810">
    <property type="entry name" value="Tandem AAA-ATPase domain"/>
    <property type="match status" value="2"/>
</dbReference>
<dbReference type="PANTHER" id="PTHR45865:SF1">
    <property type="entry name" value="E3 UBIQUITIN-PROTEIN LIGASE SHPRH"/>
    <property type="match status" value="1"/>
</dbReference>
<gene>
    <name evidence="7" type="primary">SHPRH_0</name>
    <name evidence="7" type="ORF">g.62955</name>
</gene>
<dbReference type="InterPro" id="IPR027417">
    <property type="entry name" value="P-loop_NTPase"/>
</dbReference>
<dbReference type="GO" id="GO:0008270">
    <property type="term" value="F:zinc ion binding"/>
    <property type="evidence" value="ECO:0007669"/>
    <property type="project" value="UniProtKB-KW"/>
</dbReference>
<dbReference type="InterPro" id="IPR000330">
    <property type="entry name" value="SNF2_N"/>
</dbReference>
<dbReference type="InterPro" id="IPR014001">
    <property type="entry name" value="Helicase_ATP-bd"/>
</dbReference>
<dbReference type="FunFam" id="3.40.50.10810:FF:000013">
    <property type="entry name" value="E3 ubiquitin-protein ligase SHPRH isoform X2"/>
    <property type="match status" value="1"/>
</dbReference>
<feature type="region of interest" description="Disordered" evidence="4">
    <location>
        <begin position="149"/>
        <end position="181"/>
    </location>
</feature>
<keyword evidence="1" id="KW-0479">Metal-binding</keyword>
<evidence type="ECO:0000256" key="2">
    <source>
        <dbReference type="ARBA" id="ARBA00022771"/>
    </source>
</evidence>
<dbReference type="InterPro" id="IPR001965">
    <property type="entry name" value="Znf_PHD"/>
</dbReference>
<dbReference type="PROSITE" id="PS01359">
    <property type="entry name" value="ZF_PHD_1"/>
    <property type="match status" value="1"/>
</dbReference>
<protein>
    <submittedName>
        <fullName evidence="7">E3 ubiquitin-protein ligase SHPRH</fullName>
    </submittedName>
</protein>